<dbReference type="SUPFAM" id="SSF46955">
    <property type="entry name" value="Putative DNA-binding domain"/>
    <property type="match status" value="1"/>
</dbReference>
<feature type="domain" description="HTH merR-type" evidence="2">
    <location>
        <begin position="9"/>
        <end position="78"/>
    </location>
</feature>
<dbReference type="Proteomes" id="UP000609346">
    <property type="component" value="Unassembled WGS sequence"/>
</dbReference>
<reference evidence="3 4" key="1">
    <citation type="submission" date="2020-09" db="EMBL/GenBank/DDBJ databases">
        <title>Paenibacillus sp. strain PR3 16S rRNA gene Genome sequencing and assembly.</title>
        <authorList>
            <person name="Kim J."/>
        </authorList>
    </citation>
    <scope>NUCLEOTIDE SEQUENCE [LARGE SCALE GENOMIC DNA]</scope>
    <source>
        <strain evidence="3 4">PR3</strain>
    </source>
</reference>
<proteinExistence type="predicted"/>
<sequence>MKEQGQGQELTIQQVAEMTGFSVHTLRYYERIGLMDPIPRAKNGHRFYQKNDFEWIVLLARLRNTGMPIVQMQRFAAMMRLGDAGISQRRALLEDHERMLLEQAQEIRQTLDLLRDKIDYYRSWEAEVKGEIHEKGG</sequence>
<dbReference type="RefSeq" id="WP_191206375.1">
    <property type="nucleotide sequence ID" value="NZ_JACXZA010000007.1"/>
</dbReference>
<dbReference type="InterPro" id="IPR047057">
    <property type="entry name" value="MerR_fam"/>
</dbReference>
<dbReference type="Gene3D" id="1.10.1660.10">
    <property type="match status" value="1"/>
</dbReference>
<gene>
    <name evidence="3" type="ORF">H8B09_25250</name>
</gene>
<organism evidence="3 4">
    <name type="scientific">Paenibacillus terricola</name>
    <dbReference type="NCBI Taxonomy" id="2763503"/>
    <lineage>
        <taxon>Bacteria</taxon>
        <taxon>Bacillati</taxon>
        <taxon>Bacillota</taxon>
        <taxon>Bacilli</taxon>
        <taxon>Bacillales</taxon>
        <taxon>Paenibacillaceae</taxon>
        <taxon>Paenibacillus</taxon>
    </lineage>
</organism>
<evidence type="ECO:0000256" key="1">
    <source>
        <dbReference type="ARBA" id="ARBA00023125"/>
    </source>
</evidence>
<name>A0ABR8N5I0_9BACL</name>
<evidence type="ECO:0000313" key="3">
    <source>
        <dbReference type="EMBL" id="MBD3922094.1"/>
    </source>
</evidence>
<keyword evidence="1" id="KW-0238">DNA-binding</keyword>
<dbReference type="SMART" id="SM00422">
    <property type="entry name" value="HTH_MERR"/>
    <property type="match status" value="1"/>
</dbReference>
<accession>A0ABR8N5I0</accession>
<dbReference type="InterPro" id="IPR000551">
    <property type="entry name" value="MerR-type_HTH_dom"/>
</dbReference>
<dbReference type="PANTHER" id="PTHR30204">
    <property type="entry name" value="REDOX-CYCLING DRUG-SENSING TRANSCRIPTIONAL ACTIVATOR SOXR"/>
    <property type="match status" value="1"/>
</dbReference>
<dbReference type="PROSITE" id="PS50937">
    <property type="entry name" value="HTH_MERR_2"/>
    <property type="match status" value="1"/>
</dbReference>
<protein>
    <submittedName>
        <fullName evidence="3">MerR family transcriptional regulator</fullName>
    </submittedName>
</protein>
<dbReference type="InterPro" id="IPR009061">
    <property type="entry name" value="DNA-bd_dom_put_sf"/>
</dbReference>
<dbReference type="Pfam" id="PF13411">
    <property type="entry name" value="MerR_1"/>
    <property type="match status" value="1"/>
</dbReference>
<keyword evidence="4" id="KW-1185">Reference proteome</keyword>
<evidence type="ECO:0000259" key="2">
    <source>
        <dbReference type="PROSITE" id="PS50937"/>
    </source>
</evidence>
<dbReference type="EMBL" id="JACXZA010000007">
    <property type="protein sequence ID" value="MBD3922094.1"/>
    <property type="molecule type" value="Genomic_DNA"/>
</dbReference>
<dbReference type="CDD" id="cd01109">
    <property type="entry name" value="HTH_YyaN"/>
    <property type="match status" value="1"/>
</dbReference>
<dbReference type="PANTHER" id="PTHR30204:SF98">
    <property type="entry name" value="HTH-TYPE TRANSCRIPTIONAL REGULATOR ADHR"/>
    <property type="match status" value="1"/>
</dbReference>
<comment type="caution">
    <text evidence="3">The sequence shown here is derived from an EMBL/GenBank/DDBJ whole genome shotgun (WGS) entry which is preliminary data.</text>
</comment>
<evidence type="ECO:0000313" key="4">
    <source>
        <dbReference type="Proteomes" id="UP000609346"/>
    </source>
</evidence>